<dbReference type="Pfam" id="PF02518">
    <property type="entry name" value="HATPase_c"/>
    <property type="match status" value="1"/>
</dbReference>
<comment type="function">
    <text evidence="11">Involved in the transmission of sensory signals from the chemoreceptors to the flagellar motors. CheA is autophosphorylated; it can transfer its phosphate group to either CheB or CheY.</text>
</comment>
<sequence>MTDCLDPVEAFRQEAAELLDALETTLLDLGQRPQDRDLIDAAFRALHTIKGSGSMFGFDQVAAFTHDFETAFDLVRKGKAEPSDDLVTVALAAKDYIRALIESPESTDAVIGASVIDDLKRVIDTGCGVGAGAQTASRGDGEAKVQAAGLADPAAAGWRMGVAFEPDILRNGTDPLNLLDDLRRLGACVVTPSVDRLPEIDALDPEQLYIQWRVELVSDCGGEAIEDVFVFVRDSMDLTLAPLMQQPGETAQGLALDLPMDEQTGVAASTPVEAAQSLPGSEADPRREPARRVDDRASTTVRVPAARLDQLMDRVGELVIAQARLSQLAATGSDLAIKAVSEDIERLAAALRDTTMGARMVPMGSLFGRFRRLVHDLSRDLGKPVEFITSGEDTELDKTLIERLADPLVHLIRNAIDHGVEDAERRSAAGKPAQGTIELSASHVGAQMLIRVCDDGGGLDVARIRAKAEEQGLIAPGAPASEQEIYQFLFHPGFSTAKALSALSGRGVGMDVVKRMIESMRGSIDIATNFGKGTQITLRLPLTLAIIEGLLVRVGIERYVIPLAAVEECVELSGSGASGGGERSFLSIRGDLIPFLRLREMFRSESAPDLHQKVIIISTGEMRVGLVVDQIIGSHQTVIKSLSKLHSNVSIFSGATILGDGRAALILDVAQIISAGQAGIESLRSEAA</sequence>
<dbReference type="GO" id="GO:0005524">
    <property type="term" value="F:ATP binding"/>
    <property type="evidence" value="ECO:0007669"/>
    <property type="project" value="UniProtKB-KW"/>
</dbReference>
<dbReference type="Gene3D" id="1.20.120.160">
    <property type="entry name" value="HPT domain"/>
    <property type="match status" value="1"/>
</dbReference>
<dbReference type="InterPro" id="IPR004358">
    <property type="entry name" value="Sig_transdc_His_kin-like_C"/>
</dbReference>
<dbReference type="PROSITE" id="PS50894">
    <property type="entry name" value="HPT"/>
    <property type="match status" value="1"/>
</dbReference>
<dbReference type="InterPro" id="IPR036890">
    <property type="entry name" value="HATPase_C_sf"/>
</dbReference>
<dbReference type="CDD" id="cd00731">
    <property type="entry name" value="CheA_reg"/>
    <property type="match status" value="1"/>
</dbReference>
<dbReference type="EMBL" id="PDZR01000020">
    <property type="protein sequence ID" value="PNG25064.1"/>
    <property type="molecule type" value="Genomic_DNA"/>
</dbReference>
<feature type="compositionally biased region" description="Basic and acidic residues" evidence="13">
    <location>
        <begin position="283"/>
        <end position="297"/>
    </location>
</feature>
<dbReference type="Pfam" id="PF01627">
    <property type="entry name" value="Hpt"/>
    <property type="match status" value="1"/>
</dbReference>
<evidence type="ECO:0000256" key="3">
    <source>
        <dbReference type="ARBA" id="ARBA00021495"/>
    </source>
</evidence>
<keyword evidence="5 12" id="KW-0597">Phosphoprotein</keyword>
<dbReference type="Gene3D" id="2.30.30.40">
    <property type="entry name" value="SH3 Domains"/>
    <property type="match status" value="1"/>
</dbReference>
<keyword evidence="9" id="KW-0067">ATP-binding</keyword>
<feature type="region of interest" description="Disordered" evidence="13">
    <location>
        <begin position="271"/>
        <end position="298"/>
    </location>
</feature>
<evidence type="ECO:0000259" key="14">
    <source>
        <dbReference type="PROSITE" id="PS50109"/>
    </source>
</evidence>
<comment type="catalytic activity">
    <reaction evidence="1">
        <text>ATP + protein L-histidine = ADP + protein N-phospho-L-histidine.</text>
        <dbReference type="EC" id="2.7.13.3"/>
    </reaction>
</comment>
<dbReference type="Gene3D" id="1.10.287.560">
    <property type="entry name" value="Histidine kinase CheA-like, homodimeric domain"/>
    <property type="match status" value="1"/>
</dbReference>
<dbReference type="InterPro" id="IPR003594">
    <property type="entry name" value="HATPase_dom"/>
</dbReference>
<dbReference type="SMART" id="SM00387">
    <property type="entry name" value="HATPase_c"/>
    <property type="match status" value="1"/>
</dbReference>
<feature type="domain" description="CheW-like" evidence="15">
    <location>
        <begin position="546"/>
        <end position="678"/>
    </location>
</feature>
<dbReference type="SMART" id="SM00073">
    <property type="entry name" value="HPT"/>
    <property type="match status" value="1"/>
</dbReference>
<dbReference type="Pfam" id="PF01584">
    <property type="entry name" value="CheW"/>
    <property type="match status" value="1"/>
</dbReference>
<keyword evidence="6" id="KW-0808">Transferase</keyword>
<dbReference type="GO" id="GO:0000155">
    <property type="term" value="F:phosphorelay sensor kinase activity"/>
    <property type="evidence" value="ECO:0007669"/>
    <property type="project" value="InterPro"/>
</dbReference>
<dbReference type="GO" id="GO:0006935">
    <property type="term" value="P:chemotaxis"/>
    <property type="evidence" value="ECO:0007669"/>
    <property type="project" value="UniProtKB-KW"/>
</dbReference>
<dbReference type="InterPro" id="IPR037006">
    <property type="entry name" value="CheA-like_homodim_sf"/>
</dbReference>
<dbReference type="SUPFAM" id="SSF55874">
    <property type="entry name" value="ATPase domain of HSP90 chaperone/DNA topoisomerase II/histidine kinase"/>
    <property type="match status" value="1"/>
</dbReference>
<keyword evidence="10" id="KW-0902">Two-component regulatory system</keyword>
<dbReference type="InterPro" id="IPR036061">
    <property type="entry name" value="CheW-like_dom_sf"/>
</dbReference>
<dbReference type="Gene3D" id="3.30.565.10">
    <property type="entry name" value="Histidine kinase-like ATPase, C-terminal domain"/>
    <property type="match status" value="1"/>
</dbReference>
<feature type="domain" description="Histidine kinase" evidence="14">
    <location>
        <begin position="296"/>
        <end position="544"/>
    </location>
</feature>
<dbReference type="EC" id="2.7.13.3" evidence="2"/>
<dbReference type="OrthoDB" id="9803176at2"/>
<dbReference type="CDD" id="cd00088">
    <property type="entry name" value="HPT"/>
    <property type="match status" value="1"/>
</dbReference>
<evidence type="ECO:0000256" key="2">
    <source>
        <dbReference type="ARBA" id="ARBA00012438"/>
    </source>
</evidence>
<evidence type="ECO:0000256" key="13">
    <source>
        <dbReference type="SAM" id="MobiDB-lite"/>
    </source>
</evidence>
<evidence type="ECO:0000256" key="9">
    <source>
        <dbReference type="ARBA" id="ARBA00022840"/>
    </source>
</evidence>
<evidence type="ECO:0000259" key="16">
    <source>
        <dbReference type="PROSITE" id="PS50894"/>
    </source>
</evidence>
<keyword evidence="7" id="KW-0547">Nucleotide-binding</keyword>
<comment type="caution">
    <text evidence="17">The sequence shown here is derived from an EMBL/GenBank/DDBJ whole genome shotgun (WGS) entry which is preliminary data.</text>
</comment>
<dbReference type="PROSITE" id="PS50109">
    <property type="entry name" value="HIS_KIN"/>
    <property type="match status" value="1"/>
</dbReference>
<dbReference type="SUPFAM" id="SSF47384">
    <property type="entry name" value="Homodimeric domain of signal transducing histidine kinase"/>
    <property type="match status" value="1"/>
</dbReference>
<keyword evidence="8" id="KW-0418">Kinase</keyword>
<dbReference type="SUPFAM" id="SSF50341">
    <property type="entry name" value="CheW-like"/>
    <property type="match status" value="1"/>
</dbReference>
<dbReference type="InterPro" id="IPR008207">
    <property type="entry name" value="Sig_transdc_His_kin_Hpt_dom"/>
</dbReference>
<dbReference type="FunFam" id="3.30.565.10:FF:000016">
    <property type="entry name" value="Chemotaxis protein CheA, putative"/>
    <property type="match status" value="1"/>
</dbReference>
<dbReference type="RefSeq" id="WP_102844651.1">
    <property type="nucleotide sequence ID" value="NZ_PDZR01000020.1"/>
</dbReference>
<evidence type="ECO:0000256" key="12">
    <source>
        <dbReference type="PROSITE-ProRule" id="PRU00110"/>
    </source>
</evidence>
<dbReference type="AlphaFoldDB" id="A0A2J7TE71"/>
<dbReference type="Pfam" id="PF02895">
    <property type="entry name" value="H-kinase_dim"/>
    <property type="match status" value="1"/>
</dbReference>
<dbReference type="InterPro" id="IPR036097">
    <property type="entry name" value="HisK_dim/P_sf"/>
</dbReference>
<evidence type="ECO:0000259" key="15">
    <source>
        <dbReference type="PROSITE" id="PS50851"/>
    </source>
</evidence>
<dbReference type="PRINTS" id="PR00344">
    <property type="entry name" value="BCTRLSENSOR"/>
</dbReference>
<evidence type="ECO:0000256" key="7">
    <source>
        <dbReference type="ARBA" id="ARBA00022741"/>
    </source>
</evidence>
<dbReference type="CDD" id="cd16916">
    <property type="entry name" value="HATPase_CheA-like"/>
    <property type="match status" value="1"/>
</dbReference>
<dbReference type="GO" id="GO:0005737">
    <property type="term" value="C:cytoplasm"/>
    <property type="evidence" value="ECO:0007669"/>
    <property type="project" value="InterPro"/>
</dbReference>
<dbReference type="SMART" id="SM01231">
    <property type="entry name" value="H-kinase_dim"/>
    <property type="match status" value="1"/>
</dbReference>
<dbReference type="Proteomes" id="UP000236286">
    <property type="component" value="Unassembled WGS sequence"/>
</dbReference>
<dbReference type="SMART" id="SM00260">
    <property type="entry name" value="CheW"/>
    <property type="match status" value="1"/>
</dbReference>
<name>A0A2J7TE71_METSI</name>
<dbReference type="PANTHER" id="PTHR43395">
    <property type="entry name" value="SENSOR HISTIDINE KINASE CHEA"/>
    <property type="match status" value="1"/>
</dbReference>
<proteinExistence type="predicted"/>
<evidence type="ECO:0000313" key="18">
    <source>
        <dbReference type="Proteomes" id="UP000236286"/>
    </source>
</evidence>
<evidence type="ECO:0000256" key="11">
    <source>
        <dbReference type="ARBA" id="ARBA00035100"/>
    </source>
</evidence>
<dbReference type="InterPro" id="IPR051315">
    <property type="entry name" value="Bact_Chemotaxis_CheA"/>
</dbReference>
<protein>
    <recommendedName>
        <fullName evidence="3">Chemotaxis protein CheA</fullName>
        <ecNumber evidence="2">2.7.13.3</ecNumber>
    </recommendedName>
</protein>
<dbReference type="InterPro" id="IPR036641">
    <property type="entry name" value="HPT_dom_sf"/>
</dbReference>
<dbReference type="PROSITE" id="PS50851">
    <property type="entry name" value="CHEW"/>
    <property type="match status" value="1"/>
</dbReference>
<dbReference type="InterPro" id="IPR005467">
    <property type="entry name" value="His_kinase_dom"/>
</dbReference>
<dbReference type="PANTHER" id="PTHR43395:SF10">
    <property type="entry name" value="CHEMOTAXIS PROTEIN CHEA"/>
    <property type="match status" value="1"/>
</dbReference>
<reference evidence="17 18" key="1">
    <citation type="submission" date="2017-10" db="EMBL/GenBank/DDBJ databases">
        <title>Genome announcement of Methylocella silvestris TVC from permafrost.</title>
        <authorList>
            <person name="Wang J."/>
            <person name="Geng K."/>
            <person name="Ul-Haque F."/>
            <person name="Crombie A.T."/>
            <person name="Street L.E."/>
            <person name="Wookey P.A."/>
            <person name="Murrell J.C."/>
            <person name="Pratscher J."/>
        </authorList>
    </citation>
    <scope>NUCLEOTIDE SEQUENCE [LARGE SCALE GENOMIC DNA]</scope>
    <source>
        <strain evidence="17 18">TVC</strain>
    </source>
</reference>
<evidence type="ECO:0000313" key="17">
    <source>
        <dbReference type="EMBL" id="PNG25064.1"/>
    </source>
</evidence>
<keyword evidence="4" id="KW-0145">Chemotaxis</keyword>
<feature type="modified residue" description="Phosphohistidine" evidence="12">
    <location>
        <position position="47"/>
    </location>
</feature>
<dbReference type="InterPro" id="IPR004105">
    <property type="entry name" value="CheA-like_dim"/>
</dbReference>
<evidence type="ECO:0000256" key="5">
    <source>
        <dbReference type="ARBA" id="ARBA00022553"/>
    </source>
</evidence>
<feature type="domain" description="HPt" evidence="16">
    <location>
        <begin position="1"/>
        <end position="104"/>
    </location>
</feature>
<evidence type="ECO:0000256" key="8">
    <source>
        <dbReference type="ARBA" id="ARBA00022777"/>
    </source>
</evidence>
<gene>
    <name evidence="17" type="ORF">CR492_15590</name>
</gene>
<evidence type="ECO:0000256" key="1">
    <source>
        <dbReference type="ARBA" id="ARBA00000085"/>
    </source>
</evidence>
<accession>A0A2J7TE71</accession>
<evidence type="ECO:0000256" key="4">
    <source>
        <dbReference type="ARBA" id="ARBA00022500"/>
    </source>
</evidence>
<evidence type="ECO:0000256" key="10">
    <source>
        <dbReference type="ARBA" id="ARBA00023012"/>
    </source>
</evidence>
<evidence type="ECO:0000256" key="6">
    <source>
        <dbReference type="ARBA" id="ARBA00022679"/>
    </source>
</evidence>
<dbReference type="SUPFAM" id="SSF47226">
    <property type="entry name" value="Histidine-containing phosphotransfer domain, HPT domain"/>
    <property type="match status" value="1"/>
</dbReference>
<organism evidence="17 18">
    <name type="scientific">Methylocella silvestris</name>
    <dbReference type="NCBI Taxonomy" id="199596"/>
    <lineage>
        <taxon>Bacteria</taxon>
        <taxon>Pseudomonadati</taxon>
        <taxon>Pseudomonadota</taxon>
        <taxon>Alphaproteobacteria</taxon>
        <taxon>Hyphomicrobiales</taxon>
        <taxon>Beijerinckiaceae</taxon>
        <taxon>Methylocella</taxon>
    </lineage>
</organism>
<dbReference type="InterPro" id="IPR002545">
    <property type="entry name" value="CheW-lke_dom"/>
</dbReference>